<dbReference type="Pfam" id="PF02961">
    <property type="entry name" value="SAM_BAF"/>
    <property type="match status" value="1"/>
</dbReference>
<dbReference type="InterPro" id="IPR004122">
    <property type="entry name" value="BAF_prot"/>
</dbReference>
<dbReference type="EMBL" id="VCGU01000005">
    <property type="protein sequence ID" value="TRY75496.1"/>
    <property type="molecule type" value="Genomic_DNA"/>
</dbReference>
<name>A0A553PCS8_TIGCA</name>
<dbReference type="Proteomes" id="UP000318571">
    <property type="component" value="Chromosome 2"/>
</dbReference>
<gene>
    <name evidence="2" type="ORF">TCAL_13920</name>
</gene>
<dbReference type="GO" id="GO:0003677">
    <property type="term" value="F:DNA binding"/>
    <property type="evidence" value="ECO:0007669"/>
    <property type="project" value="InterPro"/>
</dbReference>
<evidence type="ECO:0000256" key="1">
    <source>
        <dbReference type="SAM" id="MobiDB-lite"/>
    </source>
</evidence>
<dbReference type="Gene3D" id="1.10.150.40">
    <property type="entry name" value="Barrier-to-autointegration factor, BAF"/>
    <property type="match status" value="1"/>
</dbReference>
<protein>
    <submittedName>
        <fullName evidence="2">Uncharacterized protein</fullName>
    </submittedName>
</protein>
<dbReference type="InterPro" id="IPR036617">
    <property type="entry name" value="BAF_sf"/>
</dbReference>
<dbReference type="AlphaFoldDB" id="A0A553PCS8"/>
<accession>A0A553PCS8</accession>
<evidence type="ECO:0000313" key="3">
    <source>
        <dbReference type="Proteomes" id="UP000318571"/>
    </source>
</evidence>
<evidence type="ECO:0000313" key="2">
    <source>
        <dbReference type="EMBL" id="TRY75496.1"/>
    </source>
</evidence>
<reference evidence="2 3" key="1">
    <citation type="journal article" date="2018" name="Nat. Ecol. Evol.">
        <title>Genomic signatures of mitonuclear coevolution across populations of Tigriopus californicus.</title>
        <authorList>
            <person name="Barreto F.S."/>
            <person name="Watson E.T."/>
            <person name="Lima T.G."/>
            <person name="Willett C.S."/>
            <person name="Edmands S."/>
            <person name="Li W."/>
            <person name="Burton R.S."/>
        </authorList>
    </citation>
    <scope>NUCLEOTIDE SEQUENCE [LARGE SCALE GENOMIC DNA]</scope>
    <source>
        <strain evidence="2 3">San Diego</strain>
    </source>
</reference>
<dbReference type="SUPFAM" id="SSF47798">
    <property type="entry name" value="Barrier-to-autointegration factor, BAF"/>
    <property type="match status" value="1"/>
</dbReference>
<comment type="caution">
    <text evidence="2">The sequence shown here is derived from an EMBL/GenBank/DDBJ whole genome shotgun (WGS) entry which is preliminary data.</text>
</comment>
<organism evidence="2 3">
    <name type="scientific">Tigriopus californicus</name>
    <name type="common">Marine copepod</name>
    <dbReference type="NCBI Taxonomy" id="6832"/>
    <lineage>
        <taxon>Eukaryota</taxon>
        <taxon>Metazoa</taxon>
        <taxon>Ecdysozoa</taxon>
        <taxon>Arthropoda</taxon>
        <taxon>Crustacea</taxon>
        <taxon>Multicrustacea</taxon>
        <taxon>Hexanauplia</taxon>
        <taxon>Copepoda</taxon>
        <taxon>Harpacticoida</taxon>
        <taxon>Harpacticidae</taxon>
        <taxon>Tigriopus</taxon>
    </lineage>
</organism>
<keyword evidence="3" id="KW-1185">Reference proteome</keyword>
<sequence length="139" mass="15214">MPRPSRARVPQRPCSTCPPDESACQSHPKITINNNVGIPRNNIGNDFANHNKCPVTKKQIAFASSPVGDKSVKAIPGIGKHNAELLNGIGITRARTVLGKFLEFNLNREAFENWLQGLGIAEIHSSMIFHSIKRHAEAV</sequence>
<dbReference type="SMART" id="SM01023">
    <property type="entry name" value="BAF"/>
    <property type="match status" value="1"/>
</dbReference>
<proteinExistence type="predicted"/>
<feature type="region of interest" description="Disordered" evidence="1">
    <location>
        <begin position="1"/>
        <end position="20"/>
    </location>
</feature>